<dbReference type="Proteomes" id="UP000581688">
    <property type="component" value="Unassembled WGS sequence"/>
</dbReference>
<keyword evidence="5 7" id="KW-1133">Transmembrane helix</keyword>
<dbReference type="GO" id="GO:0005886">
    <property type="term" value="C:plasma membrane"/>
    <property type="evidence" value="ECO:0007669"/>
    <property type="project" value="UniProtKB-SubCell"/>
</dbReference>
<gene>
    <name evidence="9" type="ORF">HNQ94_003113</name>
</gene>
<feature type="domain" description="EamA" evidence="8">
    <location>
        <begin position="155"/>
        <end position="290"/>
    </location>
</feature>
<dbReference type="EMBL" id="JACHGH010000011">
    <property type="protein sequence ID" value="MBB6454624.1"/>
    <property type="molecule type" value="Genomic_DNA"/>
</dbReference>
<feature type="transmembrane region" description="Helical" evidence="7">
    <location>
        <begin position="74"/>
        <end position="91"/>
    </location>
</feature>
<evidence type="ECO:0000259" key="8">
    <source>
        <dbReference type="Pfam" id="PF00892"/>
    </source>
</evidence>
<comment type="subcellular location">
    <subcellularLocation>
        <location evidence="1">Cell membrane</location>
        <topology evidence="1">Multi-pass membrane protein</topology>
    </subcellularLocation>
</comment>
<keyword evidence="4 7" id="KW-0812">Transmembrane</keyword>
<dbReference type="PANTHER" id="PTHR32322">
    <property type="entry name" value="INNER MEMBRANE TRANSPORTER"/>
    <property type="match status" value="1"/>
</dbReference>
<evidence type="ECO:0000256" key="5">
    <source>
        <dbReference type="ARBA" id="ARBA00022989"/>
    </source>
</evidence>
<evidence type="ECO:0000256" key="6">
    <source>
        <dbReference type="ARBA" id="ARBA00023136"/>
    </source>
</evidence>
<feature type="transmembrane region" description="Helical" evidence="7">
    <location>
        <begin position="185"/>
        <end position="205"/>
    </location>
</feature>
<evidence type="ECO:0000256" key="1">
    <source>
        <dbReference type="ARBA" id="ARBA00004651"/>
    </source>
</evidence>
<dbReference type="RefSeq" id="WP_174497127.1">
    <property type="nucleotide sequence ID" value="NZ_CADDWK010000012.1"/>
</dbReference>
<comment type="similarity">
    <text evidence="2">Belongs to the EamA transporter family.</text>
</comment>
<organism evidence="9 10">
    <name type="scientific">Salirhabdus euzebyi</name>
    <dbReference type="NCBI Taxonomy" id="394506"/>
    <lineage>
        <taxon>Bacteria</taxon>
        <taxon>Bacillati</taxon>
        <taxon>Bacillota</taxon>
        <taxon>Bacilli</taxon>
        <taxon>Bacillales</taxon>
        <taxon>Bacillaceae</taxon>
        <taxon>Salirhabdus</taxon>
    </lineage>
</organism>
<proteinExistence type="inferred from homology"/>
<evidence type="ECO:0000313" key="9">
    <source>
        <dbReference type="EMBL" id="MBB6454624.1"/>
    </source>
</evidence>
<dbReference type="InterPro" id="IPR037185">
    <property type="entry name" value="EmrE-like"/>
</dbReference>
<feature type="transmembrane region" description="Helical" evidence="7">
    <location>
        <begin position="273"/>
        <end position="291"/>
    </location>
</feature>
<evidence type="ECO:0000256" key="2">
    <source>
        <dbReference type="ARBA" id="ARBA00007362"/>
    </source>
</evidence>
<feature type="transmembrane region" description="Helical" evidence="7">
    <location>
        <begin position="36"/>
        <end position="54"/>
    </location>
</feature>
<dbReference type="InterPro" id="IPR000620">
    <property type="entry name" value="EamA_dom"/>
</dbReference>
<protein>
    <submittedName>
        <fullName evidence="9">Drug/metabolite transporter (DMT)-like permease</fullName>
    </submittedName>
</protein>
<reference evidence="9 10" key="1">
    <citation type="submission" date="2020-08" db="EMBL/GenBank/DDBJ databases">
        <title>Genomic Encyclopedia of Type Strains, Phase IV (KMG-IV): sequencing the most valuable type-strain genomes for metagenomic binning, comparative biology and taxonomic classification.</title>
        <authorList>
            <person name="Goeker M."/>
        </authorList>
    </citation>
    <scope>NUCLEOTIDE SEQUENCE [LARGE SCALE GENOMIC DNA]</scope>
    <source>
        <strain evidence="9 10">DSM 19612</strain>
    </source>
</reference>
<feature type="transmembrane region" description="Helical" evidence="7">
    <location>
        <begin position="217"/>
        <end position="238"/>
    </location>
</feature>
<comment type="caution">
    <text evidence="9">The sequence shown here is derived from an EMBL/GenBank/DDBJ whole genome shotgun (WGS) entry which is preliminary data.</text>
</comment>
<keyword evidence="10" id="KW-1185">Reference proteome</keyword>
<keyword evidence="3" id="KW-1003">Cell membrane</keyword>
<keyword evidence="6 7" id="KW-0472">Membrane</keyword>
<evidence type="ECO:0000256" key="7">
    <source>
        <dbReference type="SAM" id="Phobius"/>
    </source>
</evidence>
<dbReference type="InterPro" id="IPR050638">
    <property type="entry name" value="AA-Vitamin_Transporters"/>
</dbReference>
<feature type="transmembrane region" description="Helical" evidence="7">
    <location>
        <begin position="154"/>
        <end position="173"/>
    </location>
</feature>
<name>A0A841Q8I2_9BACI</name>
<accession>A0A841Q8I2</accession>
<dbReference type="SUPFAM" id="SSF103481">
    <property type="entry name" value="Multidrug resistance efflux transporter EmrE"/>
    <property type="match status" value="2"/>
</dbReference>
<feature type="domain" description="EamA" evidence="8">
    <location>
        <begin position="7"/>
        <end position="144"/>
    </location>
</feature>
<sequence>MQDKRLLALLAAFLVTILWSSSYFFNKFAFEEGIEPLTLAGLRYSIAFLTLWSITSWKSKFRNNYVSKLPIKHILLLGITGYVMGQGLQYFGQFFISPTQTSLLLNIGNVSFVAVAGVFLLREKISIRTTVGIIGVTLGVILFNYPFHFDVNDILGIVFVLLSSIGYAVHLSFTRHLVKREHYTTNQLVMAPMGIGALCMLSYGFLVEGIPNITIELVFIVLWLGIVNGSIAFTLWAWSQKYLEAFQSSVINNLMLIEIALLDVMILNQSFSVLQSIGLIIAFATIIFVSLHKTKSSS</sequence>
<evidence type="ECO:0000313" key="10">
    <source>
        <dbReference type="Proteomes" id="UP000581688"/>
    </source>
</evidence>
<dbReference type="AlphaFoldDB" id="A0A841Q8I2"/>
<dbReference type="Pfam" id="PF00892">
    <property type="entry name" value="EamA"/>
    <property type="match status" value="2"/>
</dbReference>
<feature type="transmembrane region" description="Helical" evidence="7">
    <location>
        <begin position="129"/>
        <end position="148"/>
    </location>
</feature>
<dbReference type="PANTHER" id="PTHR32322:SF18">
    <property type="entry name" value="S-ADENOSYLMETHIONINE_S-ADENOSYLHOMOCYSTEINE TRANSPORTER"/>
    <property type="match status" value="1"/>
</dbReference>
<evidence type="ECO:0000256" key="3">
    <source>
        <dbReference type="ARBA" id="ARBA00022475"/>
    </source>
</evidence>
<evidence type="ECO:0000256" key="4">
    <source>
        <dbReference type="ARBA" id="ARBA00022692"/>
    </source>
</evidence>